<dbReference type="EMBL" id="JAUTDP010000008">
    <property type="protein sequence ID" value="KAK3397236.1"/>
    <property type="molecule type" value="Genomic_DNA"/>
</dbReference>
<comment type="caution">
    <text evidence="2">The sequence shown here is derived from an EMBL/GenBank/DDBJ whole genome shotgun (WGS) entry which is preliminary data.</text>
</comment>
<dbReference type="Proteomes" id="UP001281003">
    <property type="component" value="Unassembled WGS sequence"/>
</dbReference>
<organism evidence="2 3">
    <name type="scientific">Sordaria brevicollis</name>
    <dbReference type="NCBI Taxonomy" id="83679"/>
    <lineage>
        <taxon>Eukaryota</taxon>
        <taxon>Fungi</taxon>
        <taxon>Dikarya</taxon>
        <taxon>Ascomycota</taxon>
        <taxon>Pezizomycotina</taxon>
        <taxon>Sordariomycetes</taxon>
        <taxon>Sordariomycetidae</taxon>
        <taxon>Sordariales</taxon>
        <taxon>Sordariaceae</taxon>
        <taxon>Sordaria</taxon>
    </lineage>
</organism>
<protein>
    <submittedName>
        <fullName evidence="2">Uncharacterized protein</fullName>
    </submittedName>
</protein>
<accession>A0AAE0UAQ4</accession>
<reference evidence="2" key="1">
    <citation type="journal article" date="2023" name="Mol. Phylogenet. Evol.">
        <title>Genome-scale phylogeny and comparative genomics of the fungal order Sordariales.</title>
        <authorList>
            <person name="Hensen N."/>
            <person name="Bonometti L."/>
            <person name="Westerberg I."/>
            <person name="Brannstrom I.O."/>
            <person name="Guillou S."/>
            <person name="Cros-Aarteil S."/>
            <person name="Calhoun S."/>
            <person name="Haridas S."/>
            <person name="Kuo A."/>
            <person name="Mondo S."/>
            <person name="Pangilinan J."/>
            <person name="Riley R."/>
            <person name="LaButti K."/>
            <person name="Andreopoulos B."/>
            <person name="Lipzen A."/>
            <person name="Chen C."/>
            <person name="Yan M."/>
            <person name="Daum C."/>
            <person name="Ng V."/>
            <person name="Clum A."/>
            <person name="Steindorff A."/>
            <person name="Ohm R.A."/>
            <person name="Martin F."/>
            <person name="Silar P."/>
            <person name="Natvig D.O."/>
            <person name="Lalanne C."/>
            <person name="Gautier V."/>
            <person name="Ament-Velasquez S.L."/>
            <person name="Kruys A."/>
            <person name="Hutchinson M.I."/>
            <person name="Powell A.J."/>
            <person name="Barry K."/>
            <person name="Miller A.N."/>
            <person name="Grigoriev I.V."/>
            <person name="Debuchy R."/>
            <person name="Gladieux P."/>
            <person name="Hiltunen Thoren M."/>
            <person name="Johannesson H."/>
        </authorList>
    </citation>
    <scope>NUCLEOTIDE SEQUENCE</scope>
    <source>
        <strain evidence="2">FGSC 1904</strain>
    </source>
</reference>
<feature type="region of interest" description="Disordered" evidence="1">
    <location>
        <begin position="50"/>
        <end position="87"/>
    </location>
</feature>
<keyword evidence="3" id="KW-1185">Reference proteome</keyword>
<proteinExistence type="predicted"/>
<name>A0AAE0UAQ4_SORBR</name>
<reference evidence="2" key="2">
    <citation type="submission" date="2023-07" db="EMBL/GenBank/DDBJ databases">
        <authorList>
            <consortium name="Lawrence Berkeley National Laboratory"/>
            <person name="Haridas S."/>
            <person name="Hensen N."/>
            <person name="Bonometti L."/>
            <person name="Westerberg I."/>
            <person name="Brannstrom I.O."/>
            <person name="Guillou S."/>
            <person name="Cros-Aarteil S."/>
            <person name="Calhoun S."/>
            <person name="Kuo A."/>
            <person name="Mondo S."/>
            <person name="Pangilinan J."/>
            <person name="Riley R."/>
            <person name="LaButti K."/>
            <person name="Andreopoulos B."/>
            <person name="Lipzen A."/>
            <person name="Chen C."/>
            <person name="Yanf M."/>
            <person name="Daum C."/>
            <person name="Ng V."/>
            <person name="Clum A."/>
            <person name="Steindorff A."/>
            <person name="Ohm R."/>
            <person name="Martin F."/>
            <person name="Silar P."/>
            <person name="Natvig D."/>
            <person name="Lalanne C."/>
            <person name="Gautier V."/>
            <person name="Ament-velasquez S.L."/>
            <person name="Kruys A."/>
            <person name="Hutchinson M.I."/>
            <person name="Powell A.J."/>
            <person name="Barry K."/>
            <person name="Miller A.N."/>
            <person name="Grigoriev I.V."/>
            <person name="Debuchy R."/>
            <person name="Gladieux P."/>
            <person name="Thoren M.H."/>
            <person name="Johannesson H."/>
        </authorList>
    </citation>
    <scope>NUCLEOTIDE SEQUENCE</scope>
    <source>
        <strain evidence="2">FGSC 1904</strain>
    </source>
</reference>
<evidence type="ECO:0000256" key="1">
    <source>
        <dbReference type="SAM" id="MobiDB-lite"/>
    </source>
</evidence>
<evidence type="ECO:0000313" key="3">
    <source>
        <dbReference type="Proteomes" id="UP001281003"/>
    </source>
</evidence>
<sequence length="220" mass="24765">MALTAIIPSRLLTALLSAKQFPSNDLLPARILRFEVECLQRPATFLRERPCPLPSDRIPTRSKSGPLEQRRAESGNSTKDDSVLTSRSSPMPWFSSYQLEIGNNIEFGLAIKRDISVHRFVILPRVSNSRRLPYLGIPPNSKFWTLTGPHPRPGCKRNCDPLPRGDGNIEEQQQSMCRSVSDCMGELIDSVYLCVTVENRILELWSGELGVSVRLYGRID</sequence>
<gene>
    <name evidence="2" type="ORF">B0T20DRAFT_252511</name>
</gene>
<feature type="compositionally biased region" description="Basic and acidic residues" evidence="1">
    <location>
        <begin position="68"/>
        <end position="82"/>
    </location>
</feature>
<evidence type="ECO:0000313" key="2">
    <source>
        <dbReference type="EMBL" id="KAK3397236.1"/>
    </source>
</evidence>
<dbReference type="AlphaFoldDB" id="A0AAE0UAQ4"/>